<dbReference type="AlphaFoldDB" id="A0A0E9QPM4"/>
<evidence type="ECO:0000313" key="1">
    <source>
        <dbReference type="EMBL" id="JAH18881.1"/>
    </source>
</evidence>
<sequence>MIVTVIIDRTICRVHIQWCADILYLSCYLGYE</sequence>
<organism evidence="1">
    <name type="scientific">Anguilla anguilla</name>
    <name type="common">European freshwater eel</name>
    <name type="synonym">Muraena anguilla</name>
    <dbReference type="NCBI Taxonomy" id="7936"/>
    <lineage>
        <taxon>Eukaryota</taxon>
        <taxon>Metazoa</taxon>
        <taxon>Chordata</taxon>
        <taxon>Craniata</taxon>
        <taxon>Vertebrata</taxon>
        <taxon>Euteleostomi</taxon>
        <taxon>Actinopterygii</taxon>
        <taxon>Neopterygii</taxon>
        <taxon>Teleostei</taxon>
        <taxon>Anguilliformes</taxon>
        <taxon>Anguillidae</taxon>
        <taxon>Anguilla</taxon>
    </lineage>
</organism>
<reference evidence="1" key="1">
    <citation type="submission" date="2014-11" db="EMBL/GenBank/DDBJ databases">
        <authorList>
            <person name="Amaro Gonzalez C."/>
        </authorList>
    </citation>
    <scope>NUCLEOTIDE SEQUENCE</scope>
</reference>
<reference evidence="1" key="2">
    <citation type="journal article" date="2015" name="Fish Shellfish Immunol.">
        <title>Early steps in the European eel (Anguilla anguilla)-Vibrio vulnificus interaction in the gills: Role of the RtxA13 toxin.</title>
        <authorList>
            <person name="Callol A."/>
            <person name="Pajuelo D."/>
            <person name="Ebbesson L."/>
            <person name="Teles M."/>
            <person name="MacKenzie S."/>
            <person name="Amaro C."/>
        </authorList>
    </citation>
    <scope>NUCLEOTIDE SEQUENCE</scope>
</reference>
<dbReference type="EMBL" id="GBXM01089696">
    <property type="protein sequence ID" value="JAH18881.1"/>
    <property type="molecule type" value="Transcribed_RNA"/>
</dbReference>
<name>A0A0E9QPM4_ANGAN</name>
<accession>A0A0E9QPM4</accession>
<protein>
    <submittedName>
        <fullName evidence="1">Uncharacterized protein</fullName>
    </submittedName>
</protein>
<proteinExistence type="predicted"/>